<name>A0A1H3YR64_9EURY</name>
<dbReference type="Proteomes" id="UP000236755">
    <property type="component" value="Unassembled WGS sequence"/>
</dbReference>
<organism evidence="3 4">
    <name type="scientific">Haloplanus vescus</name>
    <dbReference type="NCBI Taxonomy" id="555874"/>
    <lineage>
        <taxon>Archaea</taxon>
        <taxon>Methanobacteriati</taxon>
        <taxon>Methanobacteriota</taxon>
        <taxon>Stenosarchaea group</taxon>
        <taxon>Halobacteria</taxon>
        <taxon>Halobacteriales</taxon>
        <taxon>Haloferacaceae</taxon>
        <taxon>Haloplanus</taxon>
    </lineage>
</organism>
<feature type="transmembrane region" description="Helical" evidence="1">
    <location>
        <begin position="149"/>
        <end position="170"/>
    </location>
</feature>
<dbReference type="AlphaFoldDB" id="A0A1H3YR64"/>
<keyword evidence="1" id="KW-0812">Transmembrane</keyword>
<keyword evidence="1" id="KW-0472">Membrane</keyword>
<evidence type="ECO:0000313" key="3">
    <source>
        <dbReference type="EMBL" id="SEA13504.1"/>
    </source>
</evidence>
<dbReference type="Pfam" id="PF24035">
    <property type="entry name" value="DUF7344"/>
    <property type="match status" value="1"/>
</dbReference>
<dbReference type="InterPro" id="IPR036388">
    <property type="entry name" value="WH-like_DNA-bd_sf"/>
</dbReference>
<keyword evidence="4" id="KW-1185">Reference proteome</keyword>
<dbReference type="Gene3D" id="1.10.10.10">
    <property type="entry name" value="Winged helix-like DNA-binding domain superfamily/Winged helix DNA-binding domain"/>
    <property type="match status" value="1"/>
</dbReference>
<evidence type="ECO:0000313" key="4">
    <source>
        <dbReference type="Proteomes" id="UP000236755"/>
    </source>
</evidence>
<gene>
    <name evidence="3" type="ORF">SAMN04488065_2026</name>
</gene>
<protein>
    <recommendedName>
        <fullName evidence="2">DUF7344 domain-containing protein</fullName>
    </recommendedName>
</protein>
<keyword evidence="1" id="KW-1133">Transmembrane helix</keyword>
<proteinExistence type="predicted"/>
<feature type="transmembrane region" description="Helical" evidence="1">
    <location>
        <begin position="123"/>
        <end position="143"/>
    </location>
</feature>
<evidence type="ECO:0000259" key="2">
    <source>
        <dbReference type="Pfam" id="PF24035"/>
    </source>
</evidence>
<dbReference type="OrthoDB" id="331021at2157"/>
<dbReference type="InterPro" id="IPR055768">
    <property type="entry name" value="DUF7344"/>
</dbReference>
<dbReference type="RefSeq" id="WP_092634503.1">
    <property type="nucleotide sequence ID" value="NZ_FNQT01000002.1"/>
</dbReference>
<accession>A0A1H3YR64</accession>
<reference evidence="3 4" key="1">
    <citation type="submission" date="2016-10" db="EMBL/GenBank/DDBJ databases">
        <authorList>
            <person name="de Groot N.N."/>
        </authorList>
    </citation>
    <scope>NUCLEOTIDE SEQUENCE [LARGE SCALE GENOMIC DNA]</scope>
    <source>
        <strain evidence="3 4">CGMCC 1.8712</strain>
    </source>
</reference>
<sequence length="186" mass="19949">MSSHSSPDTETEHLSKDTVFSLLSNQRRRYTLQYLGHHSNAVSLRDLAAQVAAWENDVALDDLEYKQRKRVSTALHQTHLPKLHEAGVVDYDRDAGTVTLADRAADLDAYLELVGEHDVPWCALYLGLSTVAAVCIAAASAGLTPFASLPSLSLAGGLIAAFLVAAGVNARLARRHHLGRGDDGPA</sequence>
<evidence type="ECO:0000256" key="1">
    <source>
        <dbReference type="SAM" id="Phobius"/>
    </source>
</evidence>
<feature type="domain" description="DUF7344" evidence="2">
    <location>
        <begin position="20"/>
        <end position="99"/>
    </location>
</feature>
<dbReference type="EMBL" id="FNQT01000002">
    <property type="protein sequence ID" value="SEA13504.1"/>
    <property type="molecule type" value="Genomic_DNA"/>
</dbReference>